<name>A0A0E2AXQ3_9LEPT</name>
<dbReference type="InterPro" id="IPR001706">
    <property type="entry name" value="Ribosomal_bL35"/>
</dbReference>
<dbReference type="SUPFAM" id="SSF143034">
    <property type="entry name" value="L35p-like"/>
    <property type="match status" value="1"/>
</dbReference>
<evidence type="ECO:0000256" key="1">
    <source>
        <dbReference type="ARBA" id="ARBA00006598"/>
    </source>
</evidence>
<dbReference type="EMBL" id="AHMY02000069">
    <property type="protein sequence ID" value="EKO13633.1"/>
    <property type="molecule type" value="Genomic_DNA"/>
</dbReference>
<evidence type="ECO:0000256" key="6">
    <source>
        <dbReference type="RuleBase" id="RU000568"/>
    </source>
</evidence>
<dbReference type="GO" id="GO:0022625">
    <property type="term" value="C:cytosolic large ribosomal subunit"/>
    <property type="evidence" value="ECO:0007669"/>
    <property type="project" value="TreeGrafter"/>
</dbReference>
<sequence length="67" mass="8030">MPKLKTNRAAAKRFKFTKNNKIKRKSMNTRHILTKKGPKRRRRLRGLTLVHNSDWKSIVRLMPYGVR</sequence>
<evidence type="ECO:0000313" key="7">
    <source>
        <dbReference type="EMBL" id="EKO13633.1"/>
    </source>
</evidence>
<protein>
    <recommendedName>
        <fullName evidence="4 5">Large ribosomal subunit protein bL35</fullName>
    </recommendedName>
</protein>
<evidence type="ECO:0000256" key="5">
    <source>
        <dbReference type="HAMAP-Rule" id="MF_00514"/>
    </source>
</evidence>
<dbReference type="GeneID" id="61142339"/>
<dbReference type="HAMAP" id="MF_00514">
    <property type="entry name" value="Ribosomal_bL35"/>
    <property type="match status" value="1"/>
</dbReference>
<dbReference type="PRINTS" id="PR00064">
    <property type="entry name" value="RIBOSOMALL35"/>
</dbReference>
<dbReference type="FunFam" id="4.10.410.60:FF:000001">
    <property type="entry name" value="50S ribosomal protein L35"/>
    <property type="match status" value="1"/>
</dbReference>
<evidence type="ECO:0000256" key="3">
    <source>
        <dbReference type="ARBA" id="ARBA00023274"/>
    </source>
</evidence>
<dbReference type="PROSITE" id="PS00936">
    <property type="entry name" value="RIBOSOMAL_L35"/>
    <property type="match status" value="1"/>
</dbReference>
<reference evidence="7 8" key="1">
    <citation type="submission" date="2012-10" db="EMBL/GenBank/DDBJ databases">
        <authorList>
            <person name="Harkins D.M."/>
            <person name="Durkin A.S."/>
            <person name="Brinkac L.M."/>
            <person name="Selengut J.D."/>
            <person name="Sanka R."/>
            <person name="DePew J."/>
            <person name="Purushe J."/>
            <person name="Peacock S.J."/>
            <person name="Thaipadungpanit J."/>
            <person name="Wuthiekanun V.W."/>
            <person name="Day N.P."/>
            <person name="Vinetz J.M."/>
            <person name="Sutton G.G."/>
            <person name="Nelson W.C."/>
            <person name="Fouts D.E."/>
        </authorList>
    </citation>
    <scope>NUCLEOTIDE SEQUENCE [LARGE SCALE GENOMIC DNA]</scope>
    <source>
        <strain evidence="7 8">H1</strain>
    </source>
</reference>
<keyword evidence="3 5" id="KW-0687">Ribonucleoprotein</keyword>
<dbReference type="GO" id="GO:0006412">
    <property type="term" value="P:translation"/>
    <property type="evidence" value="ECO:0007669"/>
    <property type="project" value="UniProtKB-UniRule"/>
</dbReference>
<dbReference type="Proteomes" id="UP000006253">
    <property type="component" value="Unassembled WGS sequence"/>
</dbReference>
<proteinExistence type="inferred from homology"/>
<dbReference type="PANTHER" id="PTHR33343">
    <property type="entry name" value="54S RIBOSOMAL PROTEIN BL35M"/>
    <property type="match status" value="1"/>
</dbReference>
<dbReference type="Pfam" id="PF01632">
    <property type="entry name" value="Ribosomal_L35p"/>
    <property type="match status" value="1"/>
</dbReference>
<dbReference type="RefSeq" id="WP_001125262.1">
    <property type="nucleotide sequence ID" value="NZ_AHMY02000069.1"/>
</dbReference>
<dbReference type="SMR" id="A0A0E2AXQ3"/>
<evidence type="ECO:0000313" key="8">
    <source>
        <dbReference type="Proteomes" id="UP000006253"/>
    </source>
</evidence>
<dbReference type="NCBIfam" id="TIGR00001">
    <property type="entry name" value="rpmI_bact"/>
    <property type="match status" value="1"/>
</dbReference>
<dbReference type="Gene3D" id="4.10.410.60">
    <property type="match status" value="1"/>
</dbReference>
<gene>
    <name evidence="5 7" type="primary">rpmI</name>
    <name evidence="7" type="ORF">LEP1GSC081_0069</name>
</gene>
<dbReference type="InterPro" id="IPR021137">
    <property type="entry name" value="Ribosomal_bL35-like"/>
</dbReference>
<evidence type="ECO:0000256" key="4">
    <source>
        <dbReference type="ARBA" id="ARBA00071664"/>
    </source>
</evidence>
<comment type="similarity">
    <text evidence="1 5 6">Belongs to the bacterial ribosomal protein bL35 family.</text>
</comment>
<evidence type="ECO:0000256" key="2">
    <source>
        <dbReference type="ARBA" id="ARBA00022980"/>
    </source>
</evidence>
<organism evidence="7 8">
    <name type="scientific">Leptospira kirschneri str. H1</name>
    <dbReference type="NCBI Taxonomy" id="1049966"/>
    <lineage>
        <taxon>Bacteria</taxon>
        <taxon>Pseudomonadati</taxon>
        <taxon>Spirochaetota</taxon>
        <taxon>Spirochaetia</taxon>
        <taxon>Leptospirales</taxon>
        <taxon>Leptospiraceae</taxon>
        <taxon>Leptospira</taxon>
    </lineage>
</organism>
<dbReference type="PANTHER" id="PTHR33343:SF1">
    <property type="entry name" value="LARGE RIBOSOMAL SUBUNIT PROTEIN BL35M"/>
    <property type="match status" value="1"/>
</dbReference>
<dbReference type="GeneID" id="34313768"/>
<keyword evidence="2 5" id="KW-0689">Ribosomal protein</keyword>
<dbReference type="InterPro" id="IPR037229">
    <property type="entry name" value="Ribosomal_bL35_sf"/>
</dbReference>
<comment type="caution">
    <text evidence="7">The sequence shown here is derived from an EMBL/GenBank/DDBJ whole genome shotgun (WGS) entry which is preliminary data.</text>
</comment>
<dbReference type="GO" id="GO:0003735">
    <property type="term" value="F:structural constituent of ribosome"/>
    <property type="evidence" value="ECO:0007669"/>
    <property type="project" value="InterPro"/>
</dbReference>
<dbReference type="InterPro" id="IPR018265">
    <property type="entry name" value="Ribosomal_bL35_CS"/>
</dbReference>
<dbReference type="AlphaFoldDB" id="A0A0E2AXQ3"/>
<accession>A0A0E2AXQ3</accession>